<dbReference type="SUPFAM" id="SSF47413">
    <property type="entry name" value="lambda repressor-like DNA-binding domains"/>
    <property type="match status" value="1"/>
</dbReference>
<dbReference type="SUPFAM" id="SSF48452">
    <property type="entry name" value="TPR-like"/>
    <property type="match status" value="1"/>
</dbReference>
<evidence type="ECO:0008006" key="4">
    <source>
        <dbReference type="Google" id="ProtNLM"/>
    </source>
</evidence>
<dbReference type="KEGG" id="tcu:Tcur_1662"/>
<dbReference type="AlphaFoldDB" id="D1ABK2"/>
<name>D1ABK2_THECD</name>
<dbReference type="eggNOG" id="COG5606">
    <property type="taxonomic scope" value="Bacteria"/>
</dbReference>
<sequence length="403" mass="43349">MPGRAQDPLVVPDALWEHPETIRALRERDMGRLFHLLRQYAGASQTQIAIACGMTQGRVSETMKAGGRRIHTLEVFERIADGLGMPDSARLALGLAPRAHAPATEPPAPQDAPSAAEPASGLVDSLGVFAAAPGDRTAPDAARPFVPGADPEAGERLAHAARRPARLDAHAIAALSTMLAGQRRLEDRIGPAALVAPATAQLPLLAQMLREAPSAHRAALAEVVSEWATFAGWLHLATGRDETAKLLFRRAEELADEGSDGTLAATAVSFRGYLERLRGRPRAVVRWTAAALETPGSHPAQRAYDCIQLAQGHAALGDLEQMRRHLDRAAELAARTAEPPPSVYWYNEPFFHVQIGLAHLEARQYRQAADMIATGLAGMSPEQRAAQWVAEYDEALTVARDRA</sequence>
<dbReference type="InterPro" id="IPR011990">
    <property type="entry name" value="TPR-like_helical_dom_sf"/>
</dbReference>
<proteinExistence type="predicted"/>
<dbReference type="RefSeq" id="WP_012852022.1">
    <property type="nucleotide sequence ID" value="NC_013510.1"/>
</dbReference>
<dbReference type="InterPro" id="IPR001387">
    <property type="entry name" value="Cro/C1-type_HTH"/>
</dbReference>
<evidence type="ECO:0000313" key="3">
    <source>
        <dbReference type="Proteomes" id="UP000001918"/>
    </source>
</evidence>
<dbReference type="GO" id="GO:0003677">
    <property type="term" value="F:DNA binding"/>
    <property type="evidence" value="ECO:0007669"/>
    <property type="project" value="InterPro"/>
</dbReference>
<organism evidence="2 3">
    <name type="scientific">Thermomonospora curvata (strain ATCC 19995 / DSM 43183 / JCM 3096 / KCTC 9072 / NBRC 15933 / NCIMB 10081 / Henssen B9)</name>
    <dbReference type="NCBI Taxonomy" id="471852"/>
    <lineage>
        <taxon>Bacteria</taxon>
        <taxon>Bacillati</taxon>
        <taxon>Actinomycetota</taxon>
        <taxon>Actinomycetes</taxon>
        <taxon>Streptosporangiales</taxon>
        <taxon>Thermomonosporaceae</taxon>
        <taxon>Thermomonospora</taxon>
    </lineage>
</organism>
<dbReference type="Gene3D" id="1.25.40.10">
    <property type="entry name" value="Tetratricopeptide repeat domain"/>
    <property type="match status" value="1"/>
</dbReference>
<keyword evidence="3" id="KW-1185">Reference proteome</keyword>
<evidence type="ECO:0000256" key="1">
    <source>
        <dbReference type="SAM" id="MobiDB-lite"/>
    </source>
</evidence>
<dbReference type="InterPro" id="IPR010982">
    <property type="entry name" value="Lambda_DNA-bd_dom_sf"/>
</dbReference>
<dbReference type="HOGENOM" id="CLU_683214_0_0_11"/>
<dbReference type="Proteomes" id="UP000001918">
    <property type="component" value="Chromosome"/>
</dbReference>
<accession>D1ABK2</accession>
<feature type="region of interest" description="Disordered" evidence="1">
    <location>
        <begin position="100"/>
        <end position="119"/>
    </location>
</feature>
<evidence type="ECO:0000313" key="2">
    <source>
        <dbReference type="EMBL" id="ACY97238.1"/>
    </source>
</evidence>
<dbReference type="Pfam" id="PF13560">
    <property type="entry name" value="HTH_31"/>
    <property type="match status" value="1"/>
</dbReference>
<gene>
    <name evidence="2" type="ordered locus">Tcur_1662</name>
</gene>
<dbReference type="EMBL" id="CP001738">
    <property type="protein sequence ID" value="ACY97238.1"/>
    <property type="molecule type" value="Genomic_DNA"/>
</dbReference>
<dbReference type="eggNOG" id="COG3620">
    <property type="taxonomic scope" value="Bacteria"/>
</dbReference>
<dbReference type="STRING" id="471852.Tcur_1662"/>
<dbReference type="CDD" id="cd00093">
    <property type="entry name" value="HTH_XRE"/>
    <property type="match status" value="1"/>
</dbReference>
<reference evidence="2 3" key="1">
    <citation type="journal article" date="2011" name="Stand. Genomic Sci.">
        <title>Complete genome sequence of Thermomonospora curvata type strain (B9).</title>
        <authorList>
            <person name="Chertkov O."/>
            <person name="Sikorski J."/>
            <person name="Nolan M."/>
            <person name="Lapidus A."/>
            <person name="Lucas S."/>
            <person name="Del Rio T.G."/>
            <person name="Tice H."/>
            <person name="Cheng J.F."/>
            <person name="Goodwin L."/>
            <person name="Pitluck S."/>
            <person name="Liolios K."/>
            <person name="Ivanova N."/>
            <person name="Mavromatis K."/>
            <person name="Mikhailova N."/>
            <person name="Ovchinnikova G."/>
            <person name="Pati A."/>
            <person name="Chen A."/>
            <person name="Palaniappan K."/>
            <person name="Djao O.D."/>
            <person name="Land M."/>
            <person name="Hauser L."/>
            <person name="Chang Y.J."/>
            <person name="Jeffries C.D."/>
            <person name="Brettin T."/>
            <person name="Han C."/>
            <person name="Detter J.C."/>
            <person name="Rohde M."/>
            <person name="Goker M."/>
            <person name="Woyke T."/>
            <person name="Bristow J."/>
            <person name="Eisen J.A."/>
            <person name="Markowitz V."/>
            <person name="Hugenholtz P."/>
            <person name="Klenk H.P."/>
            <person name="Kyrpides N.C."/>
        </authorList>
    </citation>
    <scope>NUCLEOTIDE SEQUENCE [LARGE SCALE GENOMIC DNA]</scope>
    <source>
        <strain evidence="3">ATCC 19995 / DSM 43183 / JCM 3096 / KCTC 9072 / NBRC 15933 / NCIMB 10081 / Henssen B9</strain>
    </source>
</reference>
<protein>
    <recommendedName>
        <fullName evidence="4">Helix-turn-helix domain protein</fullName>
    </recommendedName>
</protein>